<feature type="domain" description="Response regulatory" evidence="3">
    <location>
        <begin position="3"/>
        <end position="117"/>
    </location>
</feature>
<feature type="modified residue" description="4-aspartylphosphate" evidence="2">
    <location>
        <position position="52"/>
    </location>
</feature>
<keyword evidence="5" id="KW-1185">Reference proteome</keyword>
<dbReference type="Pfam" id="PF00072">
    <property type="entry name" value="Response_reg"/>
    <property type="match status" value="1"/>
</dbReference>
<dbReference type="InterPro" id="IPR001789">
    <property type="entry name" value="Sig_transdc_resp-reg_receiver"/>
</dbReference>
<evidence type="ECO:0000259" key="3">
    <source>
        <dbReference type="PROSITE" id="PS50110"/>
    </source>
</evidence>
<evidence type="ECO:0000313" key="4">
    <source>
        <dbReference type="EMBL" id="WDF67098.1"/>
    </source>
</evidence>
<dbReference type="PANTHER" id="PTHR44591:SF3">
    <property type="entry name" value="RESPONSE REGULATORY DOMAIN-CONTAINING PROTEIN"/>
    <property type="match status" value="1"/>
</dbReference>
<dbReference type="PANTHER" id="PTHR44591">
    <property type="entry name" value="STRESS RESPONSE REGULATOR PROTEIN 1"/>
    <property type="match status" value="1"/>
</dbReference>
<proteinExistence type="predicted"/>
<evidence type="ECO:0000256" key="2">
    <source>
        <dbReference type="PROSITE-ProRule" id="PRU00169"/>
    </source>
</evidence>
<dbReference type="PROSITE" id="PS50110">
    <property type="entry name" value="RESPONSE_REGULATORY"/>
    <property type="match status" value="1"/>
</dbReference>
<accession>A0ABY7WBT3</accession>
<evidence type="ECO:0000256" key="1">
    <source>
        <dbReference type="ARBA" id="ARBA00022553"/>
    </source>
</evidence>
<name>A0ABY7WBT3_9SPHI</name>
<organism evidence="4 5">
    <name type="scientific">Sphingobacterium oryzagri</name>
    <dbReference type="NCBI Taxonomy" id="3025669"/>
    <lineage>
        <taxon>Bacteria</taxon>
        <taxon>Pseudomonadati</taxon>
        <taxon>Bacteroidota</taxon>
        <taxon>Sphingobacteriia</taxon>
        <taxon>Sphingobacteriales</taxon>
        <taxon>Sphingobacteriaceae</taxon>
        <taxon>Sphingobacterium</taxon>
    </lineage>
</organism>
<keyword evidence="1 2" id="KW-0597">Phosphoprotein</keyword>
<dbReference type="SUPFAM" id="SSF52172">
    <property type="entry name" value="CheY-like"/>
    <property type="match status" value="1"/>
</dbReference>
<dbReference type="Proteomes" id="UP001221558">
    <property type="component" value="Chromosome"/>
</dbReference>
<evidence type="ECO:0000313" key="5">
    <source>
        <dbReference type="Proteomes" id="UP001221558"/>
    </source>
</evidence>
<dbReference type="SMART" id="SM00448">
    <property type="entry name" value="REC"/>
    <property type="match status" value="1"/>
</dbReference>
<dbReference type="RefSeq" id="WP_274265834.1">
    <property type="nucleotide sequence ID" value="NZ_CP117880.1"/>
</dbReference>
<dbReference type="Gene3D" id="3.40.50.2300">
    <property type="match status" value="1"/>
</dbReference>
<dbReference type="InterPro" id="IPR050595">
    <property type="entry name" value="Bact_response_regulator"/>
</dbReference>
<gene>
    <name evidence="4" type="ORF">PQ465_12355</name>
</gene>
<protein>
    <submittedName>
        <fullName evidence="4">Response regulator</fullName>
    </submittedName>
</protein>
<reference evidence="4 5" key="1">
    <citation type="submission" date="2023-02" db="EMBL/GenBank/DDBJ databases">
        <title>Genome sequence of Sphingobacterium sp. KACC 22765.</title>
        <authorList>
            <person name="Kim S."/>
            <person name="Heo J."/>
            <person name="Kwon S.-W."/>
        </authorList>
    </citation>
    <scope>NUCLEOTIDE SEQUENCE [LARGE SCALE GENOMIC DNA]</scope>
    <source>
        <strain evidence="4 5">KACC 22765</strain>
    </source>
</reference>
<dbReference type="EMBL" id="CP117880">
    <property type="protein sequence ID" value="WDF67098.1"/>
    <property type="molecule type" value="Genomic_DNA"/>
</dbReference>
<dbReference type="InterPro" id="IPR011006">
    <property type="entry name" value="CheY-like_superfamily"/>
</dbReference>
<sequence length="126" mass="14043">MNKVFICEDDSAIADVLKVGLEQEDLNVQVETNSVFAFGKLLDFKPEIVIVDLQMPVVSGDMLIQTIRGNRTLKNCFILCITANDRGREIALDAGANMIIHKPFQLQQLIDVVRSVLDAKGENRVK</sequence>